<dbReference type="InterPro" id="IPR013087">
    <property type="entry name" value="Znf_C2H2_type"/>
</dbReference>
<feature type="compositionally biased region" description="Polar residues" evidence="2">
    <location>
        <begin position="460"/>
        <end position="485"/>
    </location>
</feature>
<gene>
    <name evidence="4" type="ORF">PV11_08921</name>
</gene>
<dbReference type="GO" id="GO:0008270">
    <property type="term" value="F:zinc ion binding"/>
    <property type="evidence" value="ECO:0007669"/>
    <property type="project" value="UniProtKB-KW"/>
</dbReference>
<dbReference type="PROSITE" id="PS50157">
    <property type="entry name" value="ZINC_FINGER_C2H2_2"/>
    <property type="match status" value="1"/>
</dbReference>
<feature type="compositionally biased region" description="Basic and acidic residues" evidence="2">
    <location>
        <begin position="428"/>
        <end position="439"/>
    </location>
</feature>
<dbReference type="SMART" id="SM00355">
    <property type="entry name" value="ZnF_C2H2"/>
    <property type="match status" value="2"/>
</dbReference>
<evidence type="ECO:0000313" key="5">
    <source>
        <dbReference type="Proteomes" id="UP000053599"/>
    </source>
</evidence>
<dbReference type="AlphaFoldDB" id="A0A0D1WPT1"/>
<accession>A0A0D1WPT1</accession>
<keyword evidence="1" id="KW-0863">Zinc-finger</keyword>
<dbReference type="OrthoDB" id="6133115at2759"/>
<feature type="domain" description="C2H2-type" evidence="3">
    <location>
        <begin position="383"/>
        <end position="412"/>
    </location>
</feature>
<evidence type="ECO:0000259" key="3">
    <source>
        <dbReference type="PROSITE" id="PS50157"/>
    </source>
</evidence>
<feature type="region of interest" description="Disordered" evidence="2">
    <location>
        <begin position="609"/>
        <end position="651"/>
    </location>
</feature>
<evidence type="ECO:0000256" key="1">
    <source>
        <dbReference type="PROSITE-ProRule" id="PRU00042"/>
    </source>
</evidence>
<keyword evidence="1" id="KW-0479">Metal-binding</keyword>
<dbReference type="STRING" id="1016849.A0A0D1WPT1"/>
<evidence type="ECO:0000313" key="4">
    <source>
        <dbReference type="EMBL" id="KIV77086.1"/>
    </source>
</evidence>
<dbReference type="InterPro" id="IPR058925">
    <property type="entry name" value="zf-C2H2_AcuF"/>
</dbReference>
<dbReference type="HOGENOM" id="CLU_420928_0_0_1"/>
<feature type="region of interest" description="Disordered" evidence="2">
    <location>
        <begin position="411"/>
        <end position="489"/>
    </location>
</feature>
<name>A0A0D1WPT1_9EURO</name>
<organism evidence="4 5">
    <name type="scientific">Exophiala sideris</name>
    <dbReference type="NCBI Taxonomy" id="1016849"/>
    <lineage>
        <taxon>Eukaryota</taxon>
        <taxon>Fungi</taxon>
        <taxon>Dikarya</taxon>
        <taxon>Ascomycota</taxon>
        <taxon>Pezizomycotina</taxon>
        <taxon>Eurotiomycetes</taxon>
        <taxon>Chaetothyriomycetidae</taxon>
        <taxon>Chaetothyriales</taxon>
        <taxon>Herpotrichiellaceae</taxon>
        <taxon>Exophiala</taxon>
    </lineage>
</organism>
<dbReference type="EMBL" id="KN846954">
    <property type="protein sequence ID" value="KIV77086.1"/>
    <property type="molecule type" value="Genomic_DNA"/>
</dbReference>
<dbReference type="Gene3D" id="3.30.160.60">
    <property type="entry name" value="Classic Zinc Finger"/>
    <property type="match status" value="1"/>
</dbReference>
<protein>
    <recommendedName>
        <fullName evidence="3">C2H2-type domain-containing protein</fullName>
    </recommendedName>
</protein>
<sequence length="651" mass="74065">MADSISSLFSDCLRSFDALLSRDELALYATEVPTSMWAGELGRLRLWAANIGAHQRGQSSVDYRLREASHIKGQTEDDVPLQDDDETDAQQIYSSLVTTIDCLFQISMIIRRPAQHDRLLGTKRLDTTVFEPYDKQHVGHKYPQADPMVADRLGTAISRRRAALKYRERHRAKLGAGIDQPDAISTTLSETIATEFESHHVDAETRSNSELSQTSAATSLWESDGKITVPHAPQESTGGKEFECPYCFFIITISDRNSWVRHVFKDLMPYVCVFLECSVAYRLYDSRREWFQHLRTSHLREPTIGDNDCPLRCGATLPGLSLERHLGRHLQELALFALPRTEEPDEGDPNESHGSLSEATVDHDVSGDSSEDEEPNRNSEARFPCTRPGCRKEFHRVDLLQRHLDRHDLEDAVRTDQGANTAATRINPRSDRGIDRRGAESNSIYQDPVTGESYRAVRQVPQTPSGQIPQIPSWQMSSQSPAPSRNDQEYASRLIRQPAPTARGHEPIMPESKEYFCSGDGIDREVIQHWIVKYLGDDATYRPGQDTYGRSGYLIRAYRPLTTAMERSLREETIMWQRERERRARQGRSQGTYGDMLVRQERELELRHMGVDMDTDNNYDYQPPSRYRDQDPGQSTASKSSIPAPPTRRPE</sequence>
<dbReference type="PANTHER" id="PTHR35391">
    <property type="entry name" value="C2H2-TYPE DOMAIN-CONTAINING PROTEIN-RELATED"/>
    <property type="match status" value="1"/>
</dbReference>
<dbReference type="Proteomes" id="UP000053599">
    <property type="component" value="Unassembled WGS sequence"/>
</dbReference>
<evidence type="ECO:0000256" key="2">
    <source>
        <dbReference type="SAM" id="MobiDB-lite"/>
    </source>
</evidence>
<dbReference type="PANTHER" id="PTHR35391:SF7">
    <property type="entry name" value="C2H2-TYPE DOMAIN-CONTAINING PROTEIN"/>
    <property type="match status" value="1"/>
</dbReference>
<dbReference type="PROSITE" id="PS00028">
    <property type="entry name" value="ZINC_FINGER_C2H2_1"/>
    <property type="match status" value="1"/>
</dbReference>
<reference evidence="4 5" key="1">
    <citation type="submission" date="2015-01" db="EMBL/GenBank/DDBJ databases">
        <title>The Genome Sequence of Exophiala sideris CBS121828.</title>
        <authorList>
            <consortium name="The Broad Institute Genomics Platform"/>
            <person name="Cuomo C."/>
            <person name="de Hoog S."/>
            <person name="Gorbushina A."/>
            <person name="Stielow B."/>
            <person name="Teixiera M."/>
            <person name="Abouelleil A."/>
            <person name="Chapman S.B."/>
            <person name="Priest M."/>
            <person name="Young S.K."/>
            <person name="Wortman J."/>
            <person name="Nusbaum C."/>
            <person name="Birren B."/>
        </authorList>
    </citation>
    <scope>NUCLEOTIDE SEQUENCE [LARGE SCALE GENOMIC DNA]</scope>
    <source>
        <strain evidence="4 5">CBS 121828</strain>
    </source>
</reference>
<feature type="region of interest" description="Disordered" evidence="2">
    <location>
        <begin position="341"/>
        <end position="387"/>
    </location>
</feature>
<feature type="compositionally biased region" description="Polar residues" evidence="2">
    <location>
        <begin position="632"/>
        <end position="641"/>
    </location>
</feature>
<dbReference type="Pfam" id="PF26082">
    <property type="entry name" value="zf-C2H2_AcuF"/>
    <property type="match status" value="1"/>
</dbReference>
<keyword evidence="1" id="KW-0862">Zinc</keyword>
<proteinExistence type="predicted"/>